<evidence type="ECO:0000256" key="6">
    <source>
        <dbReference type="ARBA" id="ARBA00023136"/>
    </source>
</evidence>
<feature type="region of interest" description="Disordered" evidence="7">
    <location>
        <begin position="235"/>
        <end position="259"/>
    </location>
</feature>
<dbReference type="AlphaFoldDB" id="A0A8H8QUA1"/>
<dbReference type="InterPro" id="IPR050925">
    <property type="entry name" value="Rhomboid_protease_S54"/>
</dbReference>
<feature type="transmembrane region" description="Helical" evidence="8">
    <location>
        <begin position="302"/>
        <end position="319"/>
    </location>
</feature>
<dbReference type="GeneID" id="41989082"/>
<dbReference type="Pfam" id="PF01694">
    <property type="entry name" value="Rhomboid"/>
    <property type="match status" value="1"/>
</dbReference>
<evidence type="ECO:0000256" key="4">
    <source>
        <dbReference type="ARBA" id="ARBA00022801"/>
    </source>
</evidence>
<evidence type="ECO:0000313" key="10">
    <source>
        <dbReference type="EMBL" id="TVY22251.1"/>
    </source>
</evidence>
<dbReference type="EMBL" id="QGMH01000303">
    <property type="protein sequence ID" value="TVY22251.1"/>
    <property type="molecule type" value="Genomic_DNA"/>
</dbReference>
<sequence>MNSLGPSISRIACLDTRRLLQTCSKVDCLAARIAQQYARPYSIFSYRCAWRDRQTSVSGGLRPILRIPNTTSQIRIGARTFASQRIIRDFTDLPEDYESEDGLTFREQPISQNEVLGIFGKGVDAKTANQILRVLHGLRVSGTLEDPNSARLKAPFEGLLIKRGLSWLRKNVPVDEVMNAGLRAEQELEALNLETVQDSIKIGLWRPNSREIGEGESPYGKSSFDKIREDEAKRLDEMEKESEEKRKSQADEIRENTGTLQIGSASNVELQRPGQNPRLKYYMERSHILPDTPPEMSIFQRLFPSGLVVLGTLIGAYVFTQVYTPPAPSARLFPDVPPSAATVAGIILMNIGVFALWRFPPAFRFLNMHFILVPGYPFASSMLGNVFSHMAFSHLAFNMGVLWFVGTRLHDEIGRANFLAIYMASGVISSYVSFASFVLRNNFVTSSLGASGAVCGIIACYLSINSGEKVKLFGIFPPDNWPSLSALGMLVFLVGVELFPLLSKSAMLGLVDHTAHLGGYAAGIGSAQLLMYRLRRRREMERKRRKEMGIVDRIREGKV</sequence>
<proteinExistence type="inferred from homology"/>
<feature type="transmembrane region" description="Helical" evidence="8">
    <location>
        <begin position="339"/>
        <end position="357"/>
    </location>
</feature>
<evidence type="ECO:0000256" key="2">
    <source>
        <dbReference type="ARBA" id="ARBA00009045"/>
    </source>
</evidence>
<organism evidence="10 11">
    <name type="scientific">Lachnellula hyalina</name>
    <dbReference type="NCBI Taxonomy" id="1316788"/>
    <lineage>
        <taxon>Eukaryota</taxon>
        <taxon>Fungi</taxon>
        <taxon>Dikarya</taxon>
        <taxon>Ascomycota</taxon>
        <taxon>Pezizomycotina</taxon>
        <taxon>Leotiomycetes</taxon>
        <taxon>Helotiales</taxon>
        <taxon>Lachnaceae</taxon>
        <taxon>Lachnellula</taxon>
    </lineage>
</organism>
<dbReference type="GO" id="GO:0004252">
    <property type="term" value="F:serine-type endopeptidase activity"/>
    <property type="evidence" value="ECO:0007669"/>
    <property type="project" value="InterPro"/>
</dbReference>
<dbReference type="OrthoDB" id="10260614at2759"/>
<feature type="compositionally biased region" description="Basic and acidic residues" evidence="7">
    <location>
        <begin position="235"/>
        <end position="255"/>
    </location>
</feature>
<feature type="transmembrane region" description="Helical" evidence="8">
    <location>
        <begin position="386"/>
        <end position="406"/>
    </location>
</feature>
<feature type="transmembrane region" description="Helical" evidence="8">
    <location>
        <begin position="418"/>
        <end position="437"/>
    </location>
</feature>
<feature type="domain" description="Peptidase S54 rhomboid" evidence="9">
    <location>
        <begin position="383"/>
        <end position="531"/>
    </location>
</feature>
<evidence type="ECO:0000313" key="11">
    <source>
        <dbReference type="Proteomes" id="UP000431533"/>
    </source>
</evidence>
<name>A0A8H8QUA1_9HELO</name>
<accession>A0A8H8QUA1</accession>
<dbReference type="SUPFAM" id="SSF144091">
    <property type="entry name" value="Rhomboid-like"/>
    <property type="match status" value="1"/>
</dbReference>
<dbReference type="InterPro" id="IPR035952">
    <property type="entry name" value="Rhomboid-like_sf"/>
</dbReference>
<gene>
    <name evidence="10" type="primary">PCP1</name>
    <name evidence="10" type="ORF">LHYA1_G008884</name>
</gene>
<protein>
    <submittedName>
        <fullName evidence="10">Rhomboid protein, mitochondrial</fullName>
    </submittedName>
</protein>
<evidence type="ECO:0000256" key="8">
    <source>
        <dbReference type="SAM" id="Phobius"/>
    </source>
</evidence>
<dbReference type="PANTHER" id="PTHR43731">
    <property type="entry name" value="RHOMBOID PROTEASE"/>
    <property type="match status" value="1"/>
</dbReference>
<evidence type="ECO:0000256" key="5">
    <source>
        <dbReference type="ARBA" id="ARBA00022989"/>
    </source>
</evidence>
<evidence type="ECO:0000256" key="7">
    <source>
        <dbReference type="SAM" id="MobiDB-lite"/>
    </source>
</evidence>
<dbReference type="Gene3D" id="1.20.1540.10">
    <property type="entry name" value="Rhomboid-like"/>
    <property type="match status" value="1"/>
</dbReference>
<dbReference type="PANTHER" id="PTHR43731:SF14">
    <property type="entry name" value="PRESENILIN-ASSOCIATED RHOMBOID-LIKE PROTEIN, MITOCHONDRIAL"/>
    <property type="match status" value="1"/>
</dbReference>
<evidence type="ECO:0000256" key="1">
    <source>
        <dbReference type="ARBA" id="ARBA00004141"/>
    </source>
</evidence>
<comment type="caution">
    <text evidence="10">The sequence shown here is derived from an EMBL/GenBank/DDBJ whole genome shotgun (WGS) entry which is preliminary data.</text>
</comment>
<dbReference type="RefSeq" id="XP_031001039.1">
    <property type="nucleotide sequence ID" value="XM_031153801.1"/>
</dbReference>
<feature type="transmembrane region" description="Helical" evidence="8">
    <location>
        <begin position="515"/>
        <end position="534"/>
    </location>
</feature>
<keyword evidence="4" id="KW-0378">Hydrolase</keyword>
<comment type="subcellular location">
    <subcellularLocation>
        <location evidence="1">Membrane</location>
        <topology evidence="1">Multi-pass membrane protein</topology>
    </subcellularLocation>
</comment>
<keyword evidence="6 8" id="KW-0472">Membrane</keyword>
<evidence type="ECO:0000259" key="9">
    <source>
        <dbReference type="Pfam" id="PF01694"/>
    </source>
</evidence>
<comment type="similarity">
    <text evidence="2">Belongs to the peptidase S54 family.</text>
</comment>
<evidence type="ECO:0000256" key="3">
    <source>
        <dbReference type="ARBA" id="ARBA00022692"/>
    </source>
</evidence>
<keyword evidence="11" id="KW-1185">Reference proteome</keyword>
<reference evidence="10 11" key="1">
    <citation type="submission" date="2018-05" db="EMBL/GenBank/DDBJ databases">
        <title>Genome sequencing and assembly of the regulated plant pathogen Lachnellula willkommii and related sister species for the development of diagnostic species identification markers.</title>
        <authorList>
            <person name="Giroux E."/>
            <person name="Bilodeau G."/>
        </authorList>
    </citation>
    <scope>NUCLEOTIDE SEQUENCE [LARGE SCALE GENOMIC DNA]</scope>
    <source>
        <strain evidence="10 11">CBS 185.66</strain>
    </source>
</reference>
<keyword evidence="3 8" id="KW-0812">Transmembrane</keyword>
<dbReference type="InterPro" id="IPR022764">
    <property type="entry name" value="Peptidase_S54_rhomboid_dom"/>
</dbReference>
<dbReference type="Proteomes" id="UP000431533">
    <property type="component" value="Unassembled WGS sequence"/>
</dbReference>
<dbReference type="GO" id="GO:0016020">
    <property type="term" value="C:membrane"/>
    <property type="evidence" value="ECO:0007669"/>
    <property type="project" value="UniProtKB-SubCell"/>
</dbReference>
<feature type="transmembrane region" description="Helical" evidence="8">
    <location>
        <begin position="443"/>
        <end position="464"/>
    </location>
</feature>
<dbReference type="GO" id="GO:0006465">
    <property type="term" value="P:signal peptide processing"/>
    <property type="evidence" value="ECO:0007669"/>
    <property type="project" value="TreeGrafter"/>
</dbReference>
<keyword evidence="5 8" id="KW-1133">Transmembrane helix</keyword>
<feature type="transmembrane region" description="Helical" evidence="8">
    <location>
        <begin position="484"/>
        <end position="503"/>
    </location>
</feature>